<dbReference type="GO" id="GO:0009097">
    <property type="term" value="P:isoleucine biosynthetic process"/>
    <property type="evidence" value="ECO:0007669"/>
    <property type="project" value="TreeGrafter"/>
</dbReference>
<keyword evidence="6" id="KW-1185">Reference proteome</keyword>
<dbReference type="OrthoDB" id="9811476at2"/>
<dbReference type="Proteomes" id="UP000201613">
    <property type="component" value="Unassembled WGS sequence"/>
</dbReference>
<protein>
    <submittedName>
        <fullName evidence="5">Phenylserine dehydratase</fullName>
        <ecNumber evidence="5">4.2.1.-</ecNumber>
    </submittedName>
</protein>
<dbReference type="NCBIfam" id="NF006094">
    <property type="entry name" value="PRK08246.1"/>
    <property type="match status" value="1"/>
</dbReference>
<dbReference type="GO" id="GO:0004794">
    <property type="term" value="F:threonine deaminase activity"/>
    <property type="evidence" value="ECO:0007669"/>
    <property type="project" value="TreeGrafter"/>
</dbReference>
<accession>A0A238LEM4</accession>
<reference evidence="5 6" key="1">
    <citation type="submission" date="2017-05" db="EMBL/GenBank/DDBJ databases">
        <authorList>
            <person name="Song R."/>
            <person name="Chenine A.L."/>
            <person name="Ruprecht R.M."/>
        </authorList>
    </citation>
    <scope>NUCLEOTIDE SEQUENCE [LARGE SCALE GENOMIC DNA]</scope>
    <source>
        <strain evidence="5 6">CECT 8899</strain>
    </source>
</reference>
<feature type="domain" description="Tryptophan synthase beta chain-like PALP" evidence="4">
    <location>
        <begin position="16"/>
        <end position="299"/>
    </location>
</feature>
<evidence type="ECO:0000313" key="6">
    <source>
        <dbReference type="Proteomes" id="UP000201613"/>
    </source>
</evidence>
<keyword evidence="2" id="KW-0663">Pyridoxal phosphate</keyword>
<dbReference type="EC" id="4.2.1.-" evidence="5"/>
<dbReference type="EMBL" id="FXZK01000004">
    <property type="protein sequence ID" value="SMY08129.1"/>
    <property type="molecule type" value="Genomic_DNA"/>
</dbReference>
<dbReference type="Gene3D" id="3.40.50.1100">
    <property type="match status" value="2"/>
</dbReference>
<keyword evidence="3 5" id="KW-0456">Lyase</keyword>
<dbReference type="RefSeq" id="WP_093992337.1">
    <property type="nucleotide sequence ID" value="NZ_FXZK01000004.1"/>
</dbReference>
<dbReference type="GO" id="GO:0006565">
    <property type="term" value="P:L-serine catabolic process"/>
    <property type="evidence" value="ECO:0007669"/>
    <property type="project" value="TreeGrafter"/>
</dbReference>
<dbReference type="PANTHER" id="PTHR48078:SF6">
    <property type="entry name" value="L-THREONINE DEHYDRATASE CATABOLIC TDCB"/>
    <property type="match status" value="1"/>
</dbReference>
<dbReference type="GO" id="GO:0003941">
    <property type="term" value="F:L-serine ammonia-lyase activity"/>
    <property type="evidence" value="ECO:0007669"/>
    <property type="project" value="TreeGrafter"/>
</dbReference>
<evidence type="ECO:0000256" key="3">
    <source>
        <dbReference type="ARBA" id="ARBA00023239"/>
    </source>
</evidence>
<dbReference type="AlphaFoldDB" id="A0A238LEM4"/>
<gene>
    <name evidence="5" type="primary">psdht_1</name>
    <name evidence="5" type="ORF">LOM8899_02278</name>
</gene>
<dbReference type="InterPro" id="IPR001926">
    <property type="entry name" value="TrpB-like_PALP"/>
</dbReference>
<dbReference type="InterPro" id="IPR050147">
    <property type="entry name" value="Ser/Thr_Dehydratase"/>
</dbReference>
<evidence type="ECO:0000259" key="4">
    <source>
        <dbReference type="Pfam" id="PF00291"/>
    </source>
</evidence>
<dbReference type="SUPFAM" id="SSF53686">
    <property type="entry name" value="Tryptophan synthase beta subunit-like PLP-dependent enzymes"/>
    <property type="match status" value="1"/>
</dbReference>
<comment type="cofactor">
    <cofactor evidence="1">
        <name>pyridoxal 5'-phosphate</name>
        <dbReference type="ChEBI" id="CHEBI:597326"/>
    </cofactor>
</comment>
<evidence type="ECO:0000256" key="1">
    <source>
        <dbReference type="ARBA" id="ARBA00001933"/>
    </source>
</evidence>
<dbReference type="InterPro" id="IPR036052">
    <property type="entry name" value="TrpB-like_PALP_sf"/>
</dbReference>
<evidence type="ECO:0000256" key="2">
    <source>
        <dbReference type="ARBA" id="ARBA00022898"/>
    </source>
</evidence>
<evidence type="ECO:0000313" key="5">
    <source>
        <dbReference type="EMBL" id="SMY08129.1"/>
    </source>
</evidence>
<dbReference type="GO" id="GO:0006567">
    <property type="term" value="P:L-threonine catabolic process"/>
    <property type="evidence" value="ECO:0007669"/>
    <property type="project" value="TreeGrafter"/>
</dbReference>
<organism evidence="5 6">
    <name type="scientific">Flavimaricola marinus</name>
    <dbReference type="NCBI Taxonomy" id="1819565"/>
    <lineage>
        <taxon>Bacteria</taxon>
        <taxon>Pseudomonadati</taxon>
        <taxon>Pseudomonadota</taxon>
        <taxon>Alphaproteobacteria</taxon>
        <taxon>Rhodobacterales</taxon>
        <taxon>Paracoccaceae</taxon>
        <taxon>Flavimaricola</taxon>
    </lineage>
</organism>
<name>A0A238LEM4_9RHOB</name>
<sequence>MTVPTVDQIRAAAARIKDHVHRTPVLTSSAVVEGQTIEFKLENTQLTGTFKARGAFNSLLATDVPKAGIVAASGGNHGAAAGYAAHSLGYPARIFVPEMAGPSKIAVIEATGADLEVVPGLYSDAFAKAQAYEAETGAMQIHAYDAPMTLAGQGTLMMEWEEQGLQADTVLIAVGGGGLIGGTLAWLQGRRKVVAVEPVLAPTLHTALRDGPDATVQVSGIAANALGASKIGRLCYDLAKAQGVEVALVADEAIAAAQRLIWDRMRQYVEPAGAAALAALTSGAYVPAPGERVAVLICGANPAPGPFDG</sequence>
<dbReference type="Pfam" id="PF00291">
    <property type="entry name" value="PALP"/>
    <property type="match status" value="1"/>
</dbReference>
<dbReference type="PANTHER" id="PTHR48078">
    <property type="entry name" value="THREONINE DEHYDRATASE, MITOCHONDRIAL-RELATED"/>
    <property type="match status" value="1"/>
</dbReference>
<proteinExistence type="predicted"/>